<dbReference type="InterPro" id="IPR007159">
    <property type="entry name" value="SpoVT-AbrB_dom"/>
</dbReference>
<evidence type="ECO:0000256" key="1">
    <source>
        <dbReference type="PROSITE-ProRule" id="PRU01076"/>
    </source>
</evidence>
<dbReference type="PROSITE" id="PS51740">
    <property type="entry name" value="SPOVT_ABRB"/>
    <property type="match status" value="1"/>
</dbReference>
<accession>A0A150SGX1</accession>
<proteinExistence type="predicted"/>
<dbReference type="Pfam" id="PF04014">
    <property type="entry name" value="MazE_antitoxin"/>
    <property type="match status" value="1"/>
</dbReference>
<protein>
    <recommendedName>
        <fullName evidence="3">SpoVT-AbrB domain-containing protein</fullName>
    </recommendedName>
</protein>
<name>A0A150SGX1_SORCE</name>
<sequence>MSTLTMSSKGQLTVPRALREKLKLRPGCQVDVRVDDEGRLILTPILYEPEDFLARRPPKPARAASLEEMEAGIRKGAARGRL</sequence>
<feature type="domain" description="SpoVT-AbrB" evidence="3">
    <location>
        <begin position="1"/>
        <end position="47"/>
    </location>
</feature>
<evidence type="ECO:0000313" key="4">
    <source>
        <dbReference type="EMBL" id="KYF91696.1"/>
    </source>
</evidence>
<gene>
    <name evidence="4" type="ORF">BE17_50870</name>
</gene>
<dbReference type="SUPFAM" id="SSF89447">
    <property type="entry name" value="AbrB/MazE/MraZ-like"/>
    <property type="match status" value="1"/>
</dbReference>
<dbReference type="Proteomes" id="UP000075635">
    <property type="component" value="Unassembled WGS sequence"/>
</dbReference>
<dbReference type="AlphaFoldDB" id="A0A150SGX1"/>
<dbReference type="EMBL" id="JEMB01000989">
    <property type="protein sequence ID" value="KYF91696.1"/>
    <property type="molecule type" value="Genomic_DNA"/>
</dbReference>
<dbReference type="NCBIfam" id="TIGR01439">
    <property type="entry name" value="lp_hng_hel_AbrB"/>
    <property type="match status" value="1"/>
</dbReference>
<evidence type="ECO:0000313" key="5">
    <source>
        <dbReference type="Proteomes" id="UP000075635"/>
    </source>
</evidence>
<organism evidence="4 5">
    <name type="scientific">Sorangium cellulosum</name>
    <name type="common">Polyangium cellulosum</name>
    <dbReference type="NCBI Taxonomy" id="56"/>
    <lineage>
        <taxon>Bacteria</taxon>
        <taxon>Pseudomonadati</taxon>
        <taxon>Myxococcota</taxon>
        <taxon>Polyangia</taxon>
        <taxon>Polyangiales</taxon>
        <taxon>Polyangiaceae</taxon>
        <taxon>Sorangium</taxon>
    </lineage>
</organism>
<dbReference type="Gene3D" id="2.10.260.10">
    <property type="match status" value="1"/>
</dbReference>
<feature type="region of interest" description="Disordered" evidence="2">
    <location>
        <begin position="58"/>
        <end position="82"/>
    </location>
</feature>
<evidence type="ECO:0000259" key="3">
    <source>
        <dbReference type="PROSITE" id="PS51740"/>
    </source>
</evidence>
<dbReference type="InterPro" id="IPR037914">
    <property type="entry name" value="SpoVT-AbrB_sf"/>
</dbReference>
<comment type="caution">
    <text evidence="4">The sequence shown here is derived from an EMBL/GenBank/DDBJ whole genome shotgun (WGS) entry which is preliminary data.</text>
</comment>
<keyword evidence="1" id="KW-0238">DNA-binding</keyword>
<dbReference type="SMART" id="SM00966">
    <property type="entry name" value="SpoVT_AbrB"/>
    <property type="match status" value="1"/>
</dbReference>
<evidence type="ECO:0000256" key="2">
    <source>
        <dbReference type="SAM" id="MobiDB-lite"/>
    </source>
</evidence>
<dbReference type="GO" id="GO:0003677">
    <property type="term" value="F:DNA binding"/>
    <property type="evidence" value="ECO:0007669"/>
    <property type="project" value="UniProtKB-UniRule"/>
</dbReference>
<reference evidence="4 5" key="1">
    <citation type="submission" date="2014-02" db="EMBL/GenBank/DDBJ databases">
        <title>The small core and large imbalanced accessory genome model reveals a collaborative survival strategy of Sorangium cellulosum strains in nature.</title>
        <authorList>
            <person name="Han K."/>
            <person name="Peng R."/>
            <person name="Blom J."/>
            <person name="Li Y.-Z."/>
        </authorList>
    </citation>
    <scope>NUCLEOTIDE SEQUENCE [LARGE SCALE GENOMIC DNA]</scope>
    <source>
        <strain evidence="4 5">So0011-07</strain>
    </source>
</reference>